<gene>
    <name evidence="2" type="ORF">C2G38_2256412</name>
</gene>
<dbReference type="EMBL" id="QKWP01003415">
    <property type="protein sequence ID" value="RIB00988.1"/>
    <property type="molecule type" value="Genomic_DNA"/>
</dbReference>
<dbReference type="Pfam" id="PF08238">
    <property type="entry name" value="Sel1"/>
    <property type="match status" value="3"/>
</dbReference>
<dbReference type="GO" id="GO:0004674">
    <property type="term" value="F:protein serine/threonine kinase activity"/>
    <property type="evidence" value="ECO:0007669"/>
    <property type="project" value="TreeGrafter"/>
</dbReference>
<dbReference type="InterPro" id="IPR051681">
    <property type="entry name" value="Ser/Thr_Kinases-Pseudokinases"/>
</dbReference>
<dbReference type="GO" id="GO:0005524">
    <property type="term" value="F:ATP binding"/>
    <property type="evidence" value="ECO:0007669"/>
    <property type="project" value="InterPro"/>
</dbReference>
<dbReference type="Proteomes" id="UP000266673">
    <property type="component" value="Unassembled WGS sequence"/>
</dbReference>
<accession>A0A397TVR9</accession>
<evidence type="ECO:0000259" key="1">
    <source>
        <dbReference type="PROSITE" id="PS50011"/>
    </source>
</evidence>
<dbReference type="SMART" id="SM00671">
    <property type="entry name" value="SEL1"/>
    <property type="match status" value="3"/>
</dbReference>
<proteinExistence type="predicted"/>
<dbReference type="InterPro" id="IPR006597">
    <property type="entry name" value="Sel1-like"/>
</dbReference>
<dbReference type="Gene3D" id="1.10.510.10">
    <property type="entry name" value="Transferase(Phosphotransferase) domain 1"/>
    <property type="match status" value="2"/>
</dbReference>
<keyword evidence="2" id="KW-0808">Transferase</keyword>
<dbReference type="Gene3D" id="1.25.40.10">
    <property type="entry name" value="Tetratricopeptide repeat domain"/>
    <property type="match status" value="1"/>
</dbReference>
<dbReference type="PANTHER" id="PTHR44329">
    <property type="entry name" value="SERINE/THREONINE-PROTEIN KINASE TNNI3K-RELATED"/>
    <property type="match status" value="1"/>
</dbReference>
<dbReference type="STRING" id="44941.A0A397TVR9"/>
<feature type="domain" description="Protein kinase" evidence="1">
    <location>
        <begin position="207"/>
        <end position="470"/>
    </location>
</feature>
<dbReference type="SUPFAM" id="SSF56112">
    <property type="entry name" value="Protein kinase-like (PK-like)"/>
    <property type="match status" value="2"/>
</dbReference>
<feature type="domain" description="Protein kinase" evidence="1">
    <location>
        <begin position="585"/>
        <end position="858"/>
    </location>
</feature>
<dbReference type="PROSITE" id="PS50011">
    <property type="entry name" value="PROTEIN_KINASE_DOM"/>
    <property type="match status" value="2"/>
</dbReference>
<dbReference type="SUPFAM" id="SSF81901">
    <property type="entry name" value="HCP-like"/>
    <property type="match status" value="1"/>
</dbReference>
<dbReference type="PANTHER" id="PTHR44329:SF214">
    <property type="entry name" value="PROTEIN KINASE DOMAIN-CONTAINING PROTEIN"/>
    <property type="match status" value="1"/>
</dbReference>
<dbReference type="InterPro" id="IPR011009">
    <property type="entry name" value="Kinase-like_dom_sf"/>
</dbReference>
<comment type="caution">
    <text evidence="2">The sequence shown here is derived from an EMBL/GenBank/DDBJ whole genome shotgun (WGS) entry which is preliminary data.</text>
</comment>
<dbReference type="OrthoDB" id="2417996at2759"/>
<evidence type="ECO:0000313" key="3">
    <source>
        <dbReference type="Proteomes" id="UP000266673"/>
    </source>
</evidence>
<reference evidence="2 3" key="1">
    <citation type="submission" date="2018-06" db="EMBL/GenBank/DDBJ databases">
        <title>Comparative genomics reveals the genomic features of Rhizophagus irregularis, R. cerebriforme, R. diaphanum and Gigaspora rosea, and their symbiotic lifestyle signature.</title>
        <authorList>
            <person name="Morin E."/>
            <person name="San Clemente H."/>
            <person name="Chen E.C.H."/>
            <person name="De La Providencia I."/>
            <person name="Hainaut M."/>
            <person name="Kuo A."/>
            <person name="Kohler A."/>
            <person name="Murat C."/>
            <person name="Tang N."/>
            <person name="Roy S."/>
            <person name="Loubradou J."/>
            <person name="Henrissat B."/>
            <person name="Grigoriev I.V."/>
            <person name="Corradi N."/>
            <person name="Roux C."/>
            <person name="Martin F.M."/>
        </authorList>
    </citation>
    <scope>NUCLEOTIDE SEQUENCE [LARGE SCALE GENOMIC DNA]</scope>
    <source>
        <strain evidence="2 3">DAOM 194757</strain>
    </source>
</reference>
<name>A0A397TVR9_9GLOM</name>
<dbReference type="InterPro" id="IPR001245">
    <property type="entry name" value="Ser-Thr/Tyr_kinase_cat_dom"/>
</dbReference>
<dbReference type="Pfam" id="PF07714">
    <property type="entry name" value="PK_Tyr_Ser-Thr"/>
    <property type="match status" value="2"/>
</dbReference>
<protein>
    <submittedName>
        <fullName evidence="2">Kinase-like domain-containing protein</fullName>
    </submittedName>
</protein>
<dbReference type="AlphaFoldDB" id="A0A397TVR9"/>
<evidence type="ECO:0000313" key="2">
    <source>
        <dbReference type="EMBL" id="RIB00988.1"/>
    </source>
</evidence>
<dbReference type="InterPro" id="IPR000719">
    <property type="entry name" value="Prot_kinase_dom"/>
</dbReference>
<keyword evidence="2" id="KW-0418">Kinase</keyword>
<dbReference type="InterPro" id="IPR011990">
    <property type="entry name" value="TPR-like_helical_dom_sf"/>
</dbReference>
<organism evidence="2 3">
    <name type="scientific">Gigaspora rosea</name>
    <dbReference type="NCBI Taxonomy" id="44941"/>
    <lineage>
        <taxon>Eukaryota</taxon>
        <taxon>Fungi</taxon>
        <taxon>Fungi incertae sedis</taxon>
        <taxon>Mucoromycota</taxon>
        <taxon>Glomeromycotina</taxon>
        <taxon>Glomeromycetes</taxon>
        <taxon>Diversisporales</taxon>
        <taxon>Gigasporaceae</taxon>
        <taxon>Gigaspora</taxon>
    </lineage>
</organism>
<sequence length="1174" mass="136613">MSNEDLRLAKNISSSDEITHVIDSFSQLNFINCQKLADMNDPGGMYWLGYCYEYGIGIEKDEKKAFTWYQKSADMNDYNGMYQVGYCYYLGIGVEIDKNKAFTYYLKSAEAGNFMGIWKTAWCYRYGIGVEESYDKFYKWIKKYSLYGKCAHCNEDNTQPAWCLLCDPDIATRWTSRNKDIDNCIKMFQLRAFAYEDTIEWIPFERLNDVKEIGKGGFGYVYSAIWLDGIRKLDRNYVRTREESSIVALKTLSGSLKEFDNYVKCNFYVSKLKIYGLTQNSENKYLIVFQYADNENLYKFLEKKFQDLTWNNKLKLLLDISNDLYYIHKADYIHADIHGGNILQQKCIKNNIRSYISDLGLSKKHNENDSKDRIYGVMPYIAPEVLSGRPFTKAADIYASGVIMSEISTGQRPFDGYQFNIELALRICNGLRPEFAPGTPEYFIKLAKKCMDSENRPLAIEVLYILRSWIESIEGLDNDEIKKQFLDADNLIKDLPAISPSHPDHMYTSKSIDTQIIAGGLKGYGTCEHCSQNNTNEAWCQTCDPKMETQGWTSGNEKVDNFIKEFQLKALAYTKVIEWIPFDRLNIIQKIGEGGFGSVYFATWLDGIRKIDYVNGRYVRTREQSSEVALKTLPSFEENPLRSLKEFNNHLKCSLMGTKLKIYGLTQDKKTKEYMMVAQYADNGSLYKVLSTEIKKLTWQTKLKLLVSISEELHDIHYAGYIHGDFHSGNILLDKSMRTYISDLGLSRKVDENVSNEIYGVIPYVAPEVLSGKQQFTRAADIYSFGIIMTEMSTGQRPFEGYVFDNRLALKICIEGLRPKFADGTPNCYIELAKQCTNLNPRIRPTAYNIYNQINDWLDKIKDSDYINEVVKRKIKYGFDKIKGFYNVDKIKNLEIDYWHDKIANLNNTDDIIIQLKYWFDKINESEDLDEIKKQFNDKIQGSNYVNEIINHEINCWIDEIKMSNNIEEIIKQLKDWVNKINDSEDADKIKKQIKDQLDKIEGSDYVNGVIKLKIKYWLDEIKVSDEVNEIQKHKIIYLLDKIKVSCDLDEIKRQIKYWLNEIKGSNNLDEIKKQIIYWLDKIKGPDDIETIKEQIKYWVDKIKGLDNIDEITRQFLESDKIVSELPFNFPTHTDQMCTSKIIDTQQISKILTSITIDTEIPEDSKPINFFDYE</sequence>
<keyword evidence="3" id="KW-1185">Reference proteome</keyword>